<dbReference type="Pfam" id="PF00656">
    <property type="entry name" value="Peptidase_C14"/>
    <property type="match status" value="1"/>
</dbReference>
<sequence length="109" mass="12615">MRVQFVLQHFRFSERLEMSRRRLALIFGNDDYGGDKQLNSCVKDARDMVSKLQSVGFTCTQFHNSKKPEMDCAFRDFCSKIKNGDCILIYFSGHGMEQHVRSVNNVLGE</sequence>
<dbReference type="Gene3D" id="3.40.50.1460">
    <property type="match status" value="1"/>
</dbReference>
<organism evidence="2 3">
    <name type="scientific">Rotaria socialis</name>
    <dbReference type="NCBI Taxonomy" id="392032"/>
    <lineage>
        <taxon>Eukaryota</taxon>
        <taxon>Metazoa</taxon>
        <taxon>Spiralia</taxon>
        <taxon>Gnathifera</taxon>
        <taxon>Rotifera</taxon>
        <taxon>Eurotatoria</taxon>
        <taxon>Bdelloidea</taxon>
        <taxon>Philodinida</taxon>
        <taxon>Philodinidae</taxon>
        <taxon>Rotaria</taxon>
    </lineage>
</organism>
<dbReference type="InterPro" id="IPR011600">
    <property type="entry name" value="Pept_C14_caspase"/>
</dbReference>
<dbReference type="AlphaFoldDB" id="A0A821NX48"/>
<dbReference type="PANTHER" id="PTHR22576">
    <property type="entry name" value="MUCOSA ASSOCIATED LYMPHOID TISSUE LYMPHOMA TRANSLOCATION PROTEIN 1/PARACASPASE"/>
    <property type="match status" value="1"/>
</dbReference>
<feature type="domain" description="Caspase family p20" evidence="1">
    <location>
        <begin position="20"/>
        <end position="100"/>
    </location>
</feature>
<evidence type="ECO:0000313" key="3">
    <source>
        <dbReference type="Proteomes" id="UP000663838"/>
    </source>
</evidence>
<dbReference type="InterPro" id="IPR029030">
    <property type="entry name" value="Caspase-like_dom_sf"/>
</dbReference>
<dbReference type="PROSITE" id="PS50208">
    <property type="entry name" value="CASPASE_P20"/>
    <property type="match status" value="1"/>
</dbReference>
<dbReference type="EMBL" id="CAJOBS010002147">
    <property type="protein sequence ID" value="CAF4794549.1"/>
    <property type="molecule type" value="Genomic_DNA"/>
</dbReference>
<evidence type="ECO:0000313" key="2">
    <source>
        <dbReference type="EMBL" id="CAF4794549.1"/>
    </source>
</evidence>
<accession>A0A821NX48</accession>
<protein>
    <recommendedName>
        <fullName evidence="1">Caspase family p20 domain-containing protein</fullName>
    </recommendedName>
</protein>
<dbReference type="PANTHER" id="PTHR22576:SF37">
    <property type="entry name" value="MUCOSA-ASSOCIATED LYMPHOID TISSUE LYMPHOMA TRANSLOCATION PROTEIN 1"/>
    <property type="match status" value="1"/>
</dbReference>
<dbReference type="InterPro" id="IPR052039">
    <property type="entry name" value="Caspase-related_regulators"/>
</dbReference>
<proteinExistence type="predicted"/>
<reference evidence="2" key="1">
    <citation type="submission" date="2021-02" db="EMBL/GenBank/DDBJ databases">
        <authorList>
            <person name="Nowell W R."/>
        </authorList>
    </citation>
    <scope>NUCLEOTIDE SEQUENCE</scope>
</reference>
<dbReference type="SUPFAM" id="SSF52129">
    <property type="entry name" value="Caspase-like"/>
    <property type="match status" value="1"/>
</dbReference>
<dbReference type="GO" id="GO:0004197">
    <property type="term" value="F:cysteine-type endopeptidase activity"/>
    <property type="evidence" value="ECO:0007669"/>
    <property type="project" value="InterPro"/>
</dbReference>
<comment type="caution">
    <text evidence="2">The sequence shown here is derived from an EMBL/GenBank/DDBJ whole genome shotgun (WGS) entry which is preliminary data.</text>
</comment>
<name>A0A821NX48_9BILA</name>
<gene>
    <name evidence="2" type="ORF">TOA249_LOCUS22956</name>
</gene>
<dbReference type="InterPro" id="IPR001309">
    <property type="entry name" value="Pept_C14_p20"/>
</dbReference>
<dbReference type="GO" id="GO:0006508">
    <property type="term" value="P:proteolysis"/>
    <property type="evidence" value="ECO:0007669"/>
    <property type="project" value="InterPro"/>
</dbReference>
<evidence type="ECO:0000259" key="1">
    <source>
        <dbReference type="PROSITE" id="PS50208"/>
    </source>
</evidence>
<dbReference type="Proteomes" id="UP000663838">
    <property type="component" value="Unassembled WGS sequence"/>
</dbReference>